<dbReference type="InterPro" id="IPR008969">
    <property type="entry name" value="CarboxyPept-like_regulatory"/>
</dbReference>
<feature type="domain" description="Outer membrane protein beta-barrel" evidence="10">
    <location>
        <begin position="711"/>
        <end position="805"/>
    </location>
</feature>
<evidence type="ECO:0000256" key="3">
    <source>
        <dbReference type="ARBA" id="ARBA00022452"/>
    </source>
</evidence>
<keyword evidence="3 7" id="KW-1134">Transmembrane beta strand</keyword>
<evidence type="ECO:0000256" key="6">
    <source>
        <dbReference type="ARBA" id="ARBA00023237"/>
    </source>
</evidence>
<dbReference type="SUPFAM" id="SSF49464">
    <property type="entry name" value="Carboxypeptidase regulatory domain-like"/>
    <property type="match status" value="1"/>
</dbReference>
<protein>
    <submittedName>
        <fullName evidence="11">SusC/RagA family TonB-linked outer membrane protein</fullName>
    </submittedName>
</protein>
<dbReference type="PROSITE" id="PS52016">
    <property type="entry name" value="TONB_DEPENDENT_REC_3"/>
    <property type="match status" value="1"/>
</dbReference>
<gene>
    <name evidence="11" type="ORF">HKT18_09585</name>
</gene>
<evidence type="ECO:0000256" key="4">
    <source>
        <dbReference type="ARBA" id="ARBA00022692"/>
    </source>
</evidence>
<evidence type="ECO:0000313" key="12">
    <source>
        <dbReference type="Proteomes" id="UP000536509"/>
    </source>
</evidence>
<keyword evidence="5 7" id="KW-0472">Membrane</keyword>
<keyword evidence="4 7" id="KW-0812">Transmembrane</keyword>
<dbReference type="NCBIfam" id="TIGR04056">
    <property type="entry name" value="OMP_RagA_SusC"/>
    <property type="match status" value="1"/>
</dbReference>
<evidence type="ECO:0000256" key="5">
    <source>
        <dbReference type="ARBA" id="ARBA00023136"/>
    </source>
</evidence>
<feature type="domain" description="TonB-dependent receptor plug" evidence="9">
    <location>
        <begin position="116"/>
        <end position="238"/>
    </location>
</feature>
<proteinExistence type="inferred from homology"/>
<dbReference type="InterPro" id="IPR039426">
    <property type="entry name" value="TonB-dep_rcpt-like"/>
</dbReference>
<dbReference type="Pfam" id="PF13715">
    <property type="entry name" value="CarbopepD_reg_2"/>
    <property type="match status" value="1"/>
</dbReference>
<keyword evidence="6 7" id="KW-0998">Cell outer membrane</keyword>
<evidence type="ECO:0000256" key="8">
    <source>
        <dbReference type="SAM" id="SignalP"/>
    </source>
</evidence>
<name>A0A7Y3VZ77_9FLAO</name>
<dbReference type="Gene3D" id="2.170.130.10">
    <property type="entry name" value="TonB-dependent receptor, plug domain"/>
    <property type="match status" value="1"/>
</dbReference>
<dbReference type="NCBIfam" id="TIGR04057">
    <property type="entry name" value="SusC_RagA_signa"/>
    <property type="match status" value="1"/>
</dbReference>
<comment type="caution">
    <text evidence="11">The sequence shown here is derived from an EMBL/GenBank/DDBJ whole genome shotgun (WGS) entry which is preliminary data.</text>
</comment>
<keyword evidence="2 7" id="KW-0813">Transport</keyword>
<comment type="subcellular location">
    <subcellularLocation>
        <location evidence="1 7">Cell outer membrane</location>
        <topology evidence="1 7">Multi-pass membrane protein</topology>
    </subcellularLocation>
</comment>
<dbReference type="Proteomes" id="UP000536509">
    <property type="component" value="Unassembled WGS sequence"/>
</dbReference>
<evidence type="ECO:0000313" key="11">
    <source>
        <dbReference type="EMBL" id="NNT72465.1"/>
    </source>
</evidence>
<sequence>MKTKLNGFLTLFIALLVQISFAQERIVTGVVTDNSGLPIPGVNVLVKGTKLGTQTDFDGKFSISAAPTQTLIFNYVGMKSQEILASSTTINVKMKDDAVELEGVVVTALGVKKSEKAVTYSAQSVKGGALTEARESNLVNALSGKVAGVNVTNSSGAVGSSSRIVLRGNSTITGSNEALFVIDGVPFDNTSYGNSGSGGGRDLPNGAASINPDDIESVTVLKGPTAAALYGIRASKGVILITTKSGKKKDKFEVSFNSNTTFSNPLVLPNFQNSYGQGATSDYFEFVDGAGGGYNDGVDESWGPALDRGLEFVQWDSFKNGGLPTPWVSHPDNVKDFYDTGIAQSNNISIISGGENSNFRLSIGNSDEKGMIPFTEFKKFNVGFNGNMNLGKKLTAGISMTYFNNKSDNLPVVGYSSQNVVQQFIWSARNVQFTDLKDWRNFPLAGANTPAAGTPISWNTNFQNNPYWHLETNINTFDQDRITGNTFLNYKFTDNLSINGKLMLDHYSQRETLRNEKGSNENIDGYYAEITRRYSEINAEAIVNYQRNLTNDLSLTLNGGMNTMKRIGTRQLGELSGGLELPGLFTLSNVKSGTTPNIDSDYTEQRINSILGFGQLAYKGYAFLDFSGRNDWASVLPAKNNSFFYPAVSGSLVLSEILGFTSSKVSYAKLRGGWSKVGGIGPLDPYSLNRTFALANNNFGTVSSVPNTQWNPNLKPESTTGVEFGLDLNAFNNRVRFSATYYNQTSKDLILPLQIDAASGFTSSWENAGEMNNKGIELQLGATVLKKGDFTFDVDLNFAKNKNEVVSLGLTDAYVLGGQWDMELQARVGEAYGSIVGYPFLRNEAGQIVYENGLPQVNNSEKVVLGNITPDWTGGANFSFKYKNFDLSTLLDAKMGGDLFSMTYMWGRYAGTLEESLIGRETGVIGNGVVADGNGGYVANNVVVDAKTFNQFAYDYSNFTESGVFDASYVKLRQIILGYSLPKKWLNGTFIQDFRVSVVGRNLAILYKKVPHIDPETGFSSANGEQGQEFGQLPSARTYGFNINIKF</sequence>
<dbReference type="Gene3D" id="2.40.170.20">
    <property type="entry name" value="TonB-dependent receptor, beta-barrel domain"/>
    <property type="match status" value="1"/>
</dbReference>
<keyword evidence="8" id="KW-0732">Signal</keyword>
<dbReference type="InterPro" id="IPR012910">
    <property type="entry name" value="Plug_dom"/>
</dbReference>
<dbReference type="Pfam" id="PF14905">
    <property type="entry name" value="OMP_b-brl_3"/>
    <property type="match status" value="1"/>
</dbReference>
<evidence type="ECO:0000256" key="7">
    <source>
        <dbReference type="PROSITE-ProRule" id="PRU01360"/>
    </source>
</evidence>
<feature type="signal peptide" evidence="8">
    <location>
        <begin position="1"/>
        <end position="22"/>
    </location>
</feature>
<dbReference type="Pfam" id="PF07715">
    <property type="entry name" value="Plug"/>
    <property type="match status" value="1"/>
</dbReference>
<dbReference type="InterPro" id="IPR036942">
    <property type="entry name" value="Beta-barrel_TonB_sf"/>
</dbReference>
<dbReference type="Gene3D" id="2.60.40.1120">
    <property type="entry name" value="Carboxypeptidase-like, regulatory domain"/>
    <property type="match status" value="1"/>
</dbReference>
<dbReference type="InterPro" id="IPR037066">
    <property type="entry name" value="Plug_dom_sf"/>
</dbReference>
<dbReference type="InterPro" id="IPR041700">
    <property type="entry name" value="OMP_b-brl_3"/>
</dbReference>
<dbReference type="GO" id="GO:0009279">
    <property type="term" value="C:cell outer membrane"/>
    <property type="evidence" value="ECO:0007669"/>
    <property type="project" value="UniProtKB-SubCell"/>
</dbReference>
<keyword evidence="12" id="KW-1185">Reference proteome</keyword>
<dbReference type="InterPro" id="IPR023996">
    <property type="entry name" value="TonB-dep_OMP_SusC/RagA"/>
</dbReference>
<evidence type="ECO:0000256" key="2">
    <source>
        <dbReference type="ARBA" id="ARBA00022448"/>
    </source>
</evidence>
<dbReference type="RefSeq" id="WP_171222644.1">
    <property type="nucleotide sequence ID" value="NZ_CP121446.1"/>
</dbReference>
<evidence type="ECO:0000256" key="1">
    <source>
        <dbReference type="ARBA" id="ARBA00004571"/>
    </source>
</evidence>
<dbReference type="SUPFAM" id="SSF56935">
    <property type="entry name" value="Porins"/>
    <property type="match status" value="1"/>
</dbReference>
<evidence type="ECO:0000259" key="10">
    <source>
        <dbReference type="Pfam" id="PF14905"/>
    </source>
</evidence>
<accession>A0A7Y3VZ77</accession>
<comment type="similarity">
    <text evidence="7">Belongs to the TonB-dependent receptor family.</text>
</comment>
<organism evidence="11 12">
    <name type="scientific">Flavobacterium rivulicola</name>
    <dbReference type="NCBI Taxonomy" id="2732161"/>
    <lineage>
        <taxon>Bacteria</taxon>
        <taxon>Pseudomonadati</taxon>
        <taxon>Bacteroidota</taxon>
        <taxon>Flavobacteriia</taxon>
        <taxon>Flavobacteriales</taxon>
        <taxon>Flavobacteriaceae</taxon>
        <taxon>Flavobacterium</taxon>
    </lineage>
</organism>
<feature type="chain" id="PRO_5031085428" evidence="8">
    <location>
        <begin position="23"/>
        <end position="1047"/>
    </location>
</feature>
<dbReference type="AlphaFoldDB" id="A0A7Y3VZ77"/>
<evidence type="ECO:0000259" key="9">
    <source>
        <dbReference type="Pfam" id="PF07715"/>
    </source>
</evidence>
<dbReference type="InterPro" id="IPR023997">
    <property type="entry name" value="TonB-dep_OMP_SusC/RagA_CS"/>
</dbReference>
<dbReference type="EMBL" id="JABEVX010000005">
    <property type="protein sequence ID" value="NNT72465.1"/>
    <property type="molecule type" value="Genomic_DNA"/>
</dbReference>
<reference evidence="11 12" key="1">
    <citation type="submission" date="2020-05" db="EMBL/GenBank/DDBJ databases">
        <title>Draft genome of Flavobacterium sp. IMCC34852.</title>
        <authorList>
            <person name="Song J."/>
            <person name="Cho J.-C."/>
        </authorList>
    </citation>
    <scope>NUCLEOTIDE SEQUENCE [LARGE SCALE GENOMIC DNA]</scope>
    <source>
        <strain evidence="11 12">IMCC34852</strain>
    </source>
</reference>